<name>A0ABQ2MPP1_9ACTN</name>
<dbReference type="Proteomes" id="UP000631535">
    <property type="component" value="Unassembled WGS sequence"/>
</dbReference>
<evidence type="ECO:0000313" key="1">
    <source>
        <dbReference type="EMBL" id="GGO55711.1"/>
    </source>
</evidence>
<evidence type="ECO:0008006" key="3">
    <source>
        <dbReference type="Google" id="ProtNLM"/>
    </source>
</evidence>
<accession>A0ABQ2MPP1</accession>
<dbReference type="RefSeq" id="WP_189039244.1">
    <property type="nucleotide sequence ID" value="NZ_BMMP01000017.1"/>
</dbReference>
<organism evidence="1 2">
    <name type="scientific">Streptomyces daqingensis</name>
    <dbReference type="NCBI Taxonomy" id="1472640"/>
    <lineage>
        <taxon>Bacteria</taxon>
        <taxon>Bacillati</taxon>
        <taxon>Actinomycetota</taxon>
        <taxon>Actinomycetes</taxon>
        <taxon>Kitasatosporales</taxon>
        <taxon>Streptomycetaceae</taxon>
        <taxon>Streptomyces</taxon>
    </lineage>
</organism>
<keyword evidence="2" id="KW-1185">Reference proteome</keyword>
<reference evidence="2" key="1">
    <citation type="journal article" date="2019" name="Int. J. Syst. Evol. Microbiol.">
        <title>The Global Catalogue of Microorganisms (GCM) 10K type strain sequencing project: providing services to taxonomists for standard genome sequencing and annotation.</title>
        <authorList>
            <consortium name="The Broad Institute Genomics Platform"/>
            <consortium name="The Broad Institute Genome Sequencing Center for Infectious Disease"/>
            <person name="Wu L."/>
            <person name="Ma J."/>
        </authorList>
    </citation>
    <scope>NUCLEOTIDE SEQUENCE [LARGE SCALE GENOMIC DNA]</scope>
    <source>
        <strain evidence="2">CGMCC 4.7178</strain>
    </source>
</reference>
<gene>
    <name evidence="1" type="ORF">GCM10012287_47620</name>
</gene>
<dbReference type="EMBL" id="BMMP01000017">
    <property type="protein sequence ID" value="GGO55711.1"/>
    <property type="molecule type" value="Genomic_DNA"/>
</dbReference>
<comment type="caution">
    <text evidence="1">The sequence shown here is derived from an EMBL/GenBank/DDBJ whole genome shotgun (WGS) entry which is preliminary data.</text>
</comment>
<evidence type="ECO:0000313" key="2">
    <source>
        <dbReference type="Proteomes" id="UP000631535"/>
    </source>
</evidence>
<protein>
    <recommendedName>
        <fullName evidence="3">ABM domain-containing protein</fullName>
    </recommendedName>
</protein>
<sequence>MTVALMWEAKAAEGRGAELLEWARANAPGREPERREYFAAPGGRVLVITWWDADFSDGLPELPDPPRELTARPVHRWRFRQV</sequence>
<proteinExistence type="predicted"/>